<feature type="compositionally biased region" description="Basic and acidic residues" evidence="4">
    <location>
        <begin position="26"/>
        <end position="35"/>
    </location>
</feature>
<dbReference type="PANTHER" id="PTHR24141:SF1">
    <property type="entry name" value="2-5A-DEPENDENT RIBONUCLEASE"/>
    <property type="match status" value="1"/>
</dbReference>
<keyword evidence="6" id="KW-1185">Reference proteome</keyword>
<reference evidence="5" key="1">
    <citation type="journal article" date="2023" name="G3 (Bethesda)">
        <title>A reference genome for the long-term kleptoplast-retaining sea slug Elysia crispata morphotype clarki.</title>
        <authorList>
            <person name="Eastman K.E."/>
            <person name="Pendleton A.L."/>
            <person name="Shaikh M.A."/>
            <person name="Suttiyut T."/>
            <person name="Ogas R."/>
            <person name="Tomko P."/>
            <person name="Gavelis G."/>
            <person name="Widhalm J.R."/>
            <person name="Wisecaver J.H."/>
        </authorList>
    </citation>
    <scope>NUCLEOTIDE SEQUENCE</scope>
    <source>
        <strain evidence="5">ECLA1</strain>
    </source>
</reference>
<proteinExistence type="predicted"/>
<protein>
    <submittedName>
        <fullName evidence="5">Uncharacterized protein</fullName>
    </submittedName>
</protein>
<keyword evidence="1" id="KW-0677">Repeat</keyword>
<dbReference type="Pfam" id="PF12796">
    <property type="entry name" value="Ank_2"/>
    <property type="match status" value="5"/>
</dbReference>
<dbReference type="InterPro" id="IPR002110">
    <property type="entry name" value="Ankyrin_rpt"/>
</dbReference>
<dbReference type="GO" id="GO:0004540">
    <property type="term" value="F:RNA nuclease activity"/>
    <property type="evidence" value="ECO:0007669"/>
    <property type="project" value="TreeGrafter"/>
</dbReference>
<gene>
    <name evidence="5" type="ORF">RRG08_062871</name>
</gene>
<dbReference type="Proteomes" id="UP001283361">
    <property type="component" value="Unassembled WGS sequence"/>
</dbReference>
<dbReference type="Gene3D" id="1.25.40.20">
    <property type="entry name" value="Ankyrin repeat-containing domain"/>
    <property type="match status" value="6"/>
</dbReference>
<evidence type="ECO:0000256" key="2">
    <source>
        <dbReference type="ARBA" id="ARBA00023043"/>
    </source>
</evidence>
<dbReference type="InterPro" id="IPR036770">
    <property type="entry name" value="Ankyrin_rpt-contain_sf"/>
</dbReference>
<feature type="repeat" description="ANK" evidence="3">
    <location>
        <begin position="171"/>
        <end position="203"/>
    </location>
</feature>
<dbReference type="GO" id="GO:0003723">
    <property type="term" value="F:RNA binding"/>
    <property type="evidence" value="ECO:0007669"/>
    <property type="project" value="TreeGrafter"/>
</dbReference>
<feature type="compositionally biased region" description="Acidic residues" evidence="4">
    <location>
        <begin position="1044"/>
        <end position="1065"/>
    </location>
</feature>
<feature type="repeat" description="ANK" evidence="3">
    <location>
        <begin position="675"/>
        <end position="707"/>
    </location>
</feature>
<dbReference type="PROSITE" id="PS50297">
    <property type="entry name" value="ANK_REP_REGION"/>
    <property type="match status" value="5"/>
</dbReference>
<accession>A0AAE1DDP5</accession>
<dbReference type="SUPFAM" id="SSF48403">
    <property type="entry name" value="Ankyrin repeat"/>
    <property type="match status" value="3"/>
</dbReference>
<dbReference type="PANTHER" id="PTHR24141">
    <property type="entry name" value="2-5A-DEPENDENT RIBONUCLEASE"/>
    <property type="match status" value="1"/>
</dbReference>
<dbReference type="EMBL" id="JAWDGP010004199">
    <property type="protein sequence ID" value="KAK3766741.1"/>
    <property type="molecule type" value="Genomic_DNA"/>
</dbReference>
<feature type="repeat" description="ANK" evidence="3">
    <location>
        <begin position="708"/>
        <end position="740"/>
    </location>
</feature>
<evidence type="ECO:0000313" key="5">
    <source>
        <dbReference type="EMBL" id="KAK3766741.1"/>
    </source>
</evidence>
<dbReference type="PRINTS" id="PR01415">
    <property type="entry name" value="ANKYRIN"/>
</dbReference>
<evidence type="ECO:0000256" key="1">
    <source>
        <dbReference type="ARBA" id="ARBA00022737"/>
    </source>
</evidence>
<evidence type="ECO:0000313" key="6">
    <source>
        <dbReference type="Proteomes" id="UP001283361"/>
    </source>
</evidence>
<dbReference type="PROSITE" id="PS50088">
    <property type="entry name" value="ANK_REPEAT"/>
    <property type="match status" value="7"/>
</dbReference>
<dbReference type="AlphaFoldDB" id="A0AAE1DDP5"/>
<feature type="repeat" description="ANK" evidence="3">
    <location>
        <begin position="238"/>
        <end position="270"/>
    </location>
</feature>
<comment type="caution">
    <text evidence="5">The sequence shown here is derived from an EMBL/GenBank/DDBJ whole genome shotgun (WGS) entry which is preliminary data.</text>
</comment>
<feature type="repeat" description="ANK" evidence="3">
    <location>
        <begin position="437"/>
        <end position="469"/>
    </location>
</feature>
<dbReference type="Pfam" id="PF00023">
    <property type="entry name" value="Ank"/>
    <property type="match status" value="2"/>
</dbReference>
<evidence type="ECO:0000256" key="4">
    <source>
        <dbReference type="SAM" id="MobiDB-lite"/>
    </source>
</evidence>
<feature type="repeat" description="ANK" evidence="3">
    <location>
        <begin position="777"/>
        <end position="809"/>
    </location>
</feature>
<keyword evidence="2 3" id="KW-0040">ANK repeat</keyword>
<feature type="region of interest" description="Disordered" evidence="4">
    <location>
        <begin position="1041"/>
        <end position="1067"/>
    </location>
</feature>
<evidence type="ECO:0000256" key="3">
    <source>
        <dbReference type="PROSITE-ProRule" id="PRU00023"/>
    </source>
</evidence>
<dbReference type="GO" id="GO:0006396">
    <property type="term" value="P:RNA processing"/>
    <property type="evidence" value="ECO:0007669"/>
    <property type="project" value="TreeGrafter"/>
</dbReference>
<feature type="region of interest" description="Disordered" evidence="4">
    <location>
        <begin position="1"/>
        <end position="58"/>
    </location>
</feature>
<organism evidence="5 6">
    <name type="scientific">Elysia crispata</name>
    <name type="common">lettuce slug</name>
    <dbReference type="NCBI Taxonomy" id="231223"/>
    <lineage>
        <taxon>Eukaryota</taxon>
        <taxon>Metazoa</taxon>
        <taxon>Spiralia</taxon>
        <taxon>Lophotrochozoa</taxon>
        <taxon>Mollusca</taxon>
        <taxon>Gastropoda</taxon>
        <taxon>Heterobranchia</taxon>
        <taxon>Euthyneura</taxon>
        <taxon>Panpulmonata</taxon>
        <taxon>Sacoglossa</taxon>
        <taxon>Placobranchoidea</taxon>
        <taxon>Plakobranchidae</taxon>
        <taxon>Elysia</taxon>
    </lineage>
</organism>
<name>A0AAE1DDP5_9GAST</name>
<dbReference type="SMART" id="SM00248">
    <property type="entry name" value="ANK"/>
    <property type="match status" value="14"/>
</dbReference>
<feature type="repeat" description="ANK" evidence="3">
    <location>
        <begin position="597"/>
        <end position="631"/>
    </location>
</feature>
<sequence length="1083" mass="120734">MDPNKNRHYVRTEYRPKIRASSHRYRNSETDEKNRPASQQKMLGINYGNGEGTDVTQDPASVGFAQNIQAAGAVGRCGASNSLRKVKESLTRSVDYQVPTVGQKLITAAKTGNLPELNRLLQQQQSGSEYFVVSQAHLNVSLLEACKEGRKFIVQRLVRSGAEVNVRGNKRCTTPLHIAAEQGFVDIADFLLDKEADVDAKDHHENSALILAVNRAGSSDMLNLLLVHEANVHHKNSQSITALMKAVEVMDIDAVKILISAGSDLKQKNRVGETALDIAVRLGISDVFDSLQSEEEDRFYHDFDWGSKLRCALSKAALKKDTEAVKILLDYRYIETEDESKKLLGSKKAKLKAKVAALMELIKSICSDAKKNKDLDDAKLELVKILIESGIDAEKTQQRSSLSEISSALIDATESGVFELVELLCNIKDIEINYNGSRQSALMKASEIGRVDLVKLLLKFGADPKKETYRGEIALTSALRNGHIRCANALLQEYKPSEKKLQEIVRLEMRDGQLESLKFLSSQCNVDEISQSLVETGIQTGDTRIVQFLVDHGADINKPCRGTPALLIAVENRKDCNMLDMVTLLVENGACVNRIPRYKTPLVAALENKYCHLDVIQYLLEKGADVNEYVDHTSRTPLAAALTRYSSFSGKHFVDQSLMEVLLKAGADPNRRERSGSTALHIAVLMNDLGSIKQLLDAGADLEARDSNGFTPMLQAVRDEQVKVVKLLKERGASIKAVDKEDKNAVFHSVESYCDRKKKILKLVASDKDQVNLQLPDGQTPLILAAVCGDARAVKILLEAGADPHKRNKQQKTALSKLVPSLRYKSGAMSKVKTLIMHGALLTLPKLSSLGLYSQIMDDERELVQLMVTKGMAPMCVDFMDMKPPVSMKNDDDLMRDIFGFREASECIENFSDSVWRNLSPLAAALAGHRLVIARYLVENWFLTPADLVGSDQLKDIRNTLKSGQTSEVQKYLDEYMSQPMSLVQLSFVAVSAQLGETIGREERVRKTPLPTGLQDRLLFKIENCSMDFSGVVKDQWEEKLYGDDDDNDDDDDDDDDDSERDFYDDGYCNDYYEEHIYDFNDW</sequence>